<proteinExistence type="predicted"/>
<evidence type="ECO:0000259" key="4">
    <source>
        <dbReference type="Pfam" id="PF26197"/>
    </source>
</evidence>
<dbReference type="InterPro" id="IPR058613">
    <property type="entry name" value="Ig_SMCHD1_4th"/>
</dbReference>
<dbReference type="AlphaFoldDB" id="A0A6I9YUS3"/>
<keyword evidence="5" id="KW-1185">Reference proteome</keyword>
<evidence type="ECO:0000259" key="3">
    <source>
        <dbReference type="Pfam" id="PF26196"/>
    </source>
</evidence>
<dbReference type="RefSeq" id="XP_013927766.1">
    <property type="nucleotide sequence ID" value="XM_014072291.1"/>
</dbReference>
<evidence type="ECO:0000313" key="6">
    <source>
        <dbReference type="RefSeq" id="XP_013927766.1"/>
    </source>
</evidence>
<evidence type="ECO:0000313" key="5">
    <source>
        <dbReference type="Proteomes" id="UP000504617"/>
    </source>
</evidence>
<feature type="domain" description="SMCHD1 Ig-like" evidence="3">
    <location>
        <begin position="212"/>
        <end position="314"/>
    </location>
</feature>
<feature type="domain" description="SMCHD1 Ig-like" evidence="2">
    <location>
        <begin position="109"/>
        <end position="204"/>
    </location>
</feature>
<feature type="non-terminal residue" evidence="6">
    <location>
        <position position="452"/>
    </location>
</feature>
<dbReference type="GeneID" id="106553729"/>
<dbReference type="InterPro" id="IPR058612">
    <property type="entry name" value="Ig_SMCHD1_2nd"/>
</dbReference>
<protein>
    <submittedName>
        <fullName evidence="6">Structural maintenance of chromosomes flexible hinge domain-containing protein 1-like</fullName>
    </submittedName>
</protein>
<dbReference type="Proteomes" id="UP000504617">
    <property type="component" value="Unplaced"/>
</dbReference>
<organism evidence="5 6">
    <name type="scientific">Thamnophis sirtalis</name>
    <dbReference type="NCBI Taxonomy" id="35019"/>
    <lineage>
        <taxon>Eukaryota</taxon>
        <taxon>Metazoa</taxon>
        <taxon>Chordata</taxon>
        <taxon>Craniata</taxon>
        <taxon>Vertebrata</taxon>
        <taxon>Euteleostomi</taxon>
        <taxon>Lepidosauria</taxon>
        <taxon>Squamata</taxon>
        <taxon>Bifurcata</taxon>
        <taxon>Unidentata</taxon>
        <taxon>Episquamata</taxon>
        <taxon>Toxicofera</taxon>
        <taxon>Serpentes</taxon>
        <taxon>Colubroidea</taxon>
        <taxon>Colubridae</taxon>
        <taxon>Natricinae</taxon>
        <taxon>Thamnophis</taxon>
    </lineage>
</organism>
<dbReference type="Pfam" id="PF26196">
    <property type="entry name" value="Ig_SMCHD1_4th"/>
    <property type="match status" value="1"/>
</dbReference>
<name>A0A6I9YUS3_9SAUR</name>
<dbReference type="Pfam" id="PF26197">
    <property type="entry name" value="Ig_SMCHD1_5th"/>
    <property type="match status" value="1"/>
</dbReference>
<evidence type="ECO:0000259" key="1">
    <source>
        <dbReference type="Pfam" id="PF26194"/>
    </source>
</evidence>
<evidence type="ECO:0000259" key="2">
    <source>
        <dbReference type="Pfam" id="PF26195"/>
    </source>
</evidence>
<dbReference type="PANTHER" id="PTHR22640:SF2">
    <property type="entry name" value="STRUCTURAL MAINTENANCE OF CHROMOSOMES FLEXIBLE HINGE DOMAIN-CONTAINING PROTEIN 1"/>
    <property type="match status" value="1"/>
</dbReference>
<dbReference type="InterPro" id="IPR058614">
    <property type="entry name" value="Ig_SMCHD1_5th"/>
</dbReference>
<gene>
    <name evidence="6" type="primary">LOC106553729</name>
</gene>
<accession>A0A6I9YUS3</accession>
<dbReference type="PANTHER" id="PTHR22640">
    <property type="entry name" value="STRUCTURAL MAINTENANCE OF CHROMOSOMES FLEXIBLE HINGE DOMAIN-CONTAINING PROTEIN 1"/>
    <property type="match status" value="1"/>
</dbReference>
<dbReference type="KEGG" id="tsr:106553729"/>
<dbReference type="Pfam" id="PF26195">
    <property type="entry name" value="Ig_SMCHD1_2nd"/>
    <property type="match status" value="1"/>
</dbReference>
<dbReference type="Pfam" id="PF26194">
    <property type="entry name" value="Ig_SMCHD1_1st"/>
    <property type="match status" value="1"/>
</dbReference>
<dbReference type="InterPro" id="IPR058611">
    <property type="entry name" value="Ig_SMCHD1_1st"/>
</dbReference>
<feature type="domain" description="SMCHD1 Ig-like" evidence="1">
    <location>
        <begin position="1"/>
        <end position="103"/>
    </location>
</feature>
<feature type="domain" description="SMCHD1 Ig-like" evidence="4">
    <location>
        <begin position="319"/>
        <end position="425"/>
    </location>
</feature>
<dbReference type="GO" id="GO:0006302">
    <property type="term" value="P:double-strand break repair"/>
    <property type="evidence" value="ECO:0007669"/>
    <property type="project" value="InterPro"/>
</dbReference>
<sequence>MQIEIMNKKGESIQKLPGPRHGGLNKLLMQLKVVLHSSDKNKELICLISKYGVRWAYWFKKMENIVDLGIYTLTLQVVLNDSHADTYAGIRLPSKKFKFRVREGKPQKFTIGNLETPLRIGHPFNIPLDVQDEFGHTTLLTENIIPVLEASDLTLQYEIKRRPNCAIAGIIAKGLVNNCQGKNFNLKITLPGLKEESQVLKIKLFPGLPQQLNVKLDSDVLKIENGTAFSFPVEVLDVVGNITAQPKLLVQCKFLGVPGLPVYCVDYSSPDKNILTGPVLHIQNLKKVQILEAIIEIPSCKNVSPVNKTIHLVPSSRVAELQINCIEREKRIQIKNEEVITRVAGDVLKNLTFQMYDEGEREIKITPALAKKVKISWTPKLNSKQLIKGLLPDVKVPTSVKDECCCLLTFSDEHVSLASSFVVRPLADKPKHIKCEIKGSDIIKMGEKLQDE</sequence>
<reference evidence="6" key="1">
    <citation type="submission" date="2025-08" db="UniProtKB">
        <authorList>
            <consortium name="RefSeq"/>
        </authorList>
    </citation>
    <scope>IDENTIFICATION</scope>
</reference>
<dbReference type="OrthoDB" id="10036779at2759"/>
<dbReference type="InterPro" id="IPR038892">
    <property type="entry name" value="SMCHD1"/>
</dbReference>